<keyword evidence="2" id="KW-1003">Cell membrane</keyword>
<feature type="domain" description="Type II secretion system protein GspF" evidence="7">
    <location>
        <begin position="175"/>
        <end position="299"/>
    </location>
</feature>
<evidence type="ECO:0000313" key="8">
    <source>
        <dbReference type="EMBL" id="SOC55350.1"/>
    </source>
</evidence>
<name>A0A285VMQ7_9MICO</name>
<dbReference type="EMBL" id="OBQK01000005">
    <property type="protein sequence ID" value="SOC55350.1"/>
    <property type="molecule type" value="Genomic_DNA"/>
</dbReference>
<evidence type="ECO:0000256" key="2">
    <source>
        <dbReference type="ARBA" id="ARBA00022475"/>
    </source>
</evidence>
<keyword evidence="9" id="KW-1185">Reference proteome</keyword>
<dbReference type="STRING" id="1122622.GCA_000421185_00675"/>
<dbReference type="PANTHER" id="PTHR35007">
    <property type="entry name" value="INTEGRAL MEMBRANE PROTEIN-RELATED"/>
    <property type="match status" value="1"/>
</dbReference>
<dbReference type="GO" id="GO:0005886">
    <property type="term" value="C:plasma membrane"/>
    <property type="evidence" value="ECO:0007669"/>
    <property type="project" value="UniProtKB-SubCell"/>
</dbReference>
<protein>
    <submittedName>
        <fullName evidence="8">Tight adherence protein C</fullName>
    </submittedName>
</protein>
<keyword evidence="4 6" id="KW-1133">Transmembrane helix</keyword>
<feature type="transmembrane region" description="Helical" evidence="6">
    <location>
        <begin position="280"/>
        <end position="300"/>
    </location>
</feature>
<comment type="subcellular location">
    <subcellularLocation>
        <location evidence="1">Cell membrane</location>
        <topology evidence="1">Multi-pass membrane protein</topology>
    </subcellularLocation>
</comment>
<dbReference type="PANTHER" id="PTHR35007:SF2">
    <property type="entry name" value="PILUS ASSEMBLE PROTEIN"/>
    <property type="match status" value="1"/>
</dbReference>
<proteinExistence type="predicted"/>
<organism evidence="8 9">
    <name type="scientific">Ornithinimicrobium cerasi</name>
    <dbReference type="NCBI Taxonomy" id="2248773"/>
    <lineage>
        <taxon>Bacteria</taxon>
        <taxon>Bacillati</taxon>
        <taxon>Actinomycetota</taxon>
        <taxon>Actinomycetes</taxon>
        <taxon>Micrococcales</taxon>
        <taxon>Ornithinimicrobiaceae</taxon>
        <taxon>Ornithinimicrobium</taxon>
    </lineage>
</organism>
<feature type="transmembrane region" description="Helical" evidence="6">
    <location>
        <begin position="6"/>
        <end position="24"/>
    </location>
</feature>
<keyword evidence="5 6" id="KW-0472">Membrane</keyword>
<dbReference type="AlphaFoldDB" id="A0A285VMQ7"/>
<evidence type="ECO:0000256" key="4">
    <source>
        <dbReference type="ARBA" id="ARBA00022989"/>
    </source>
</evidence>
<evidence type="ECO:0000259" key="7">
    <source>
        <dbReference type="Pfam" id="PF00482"/>
    </source>
</evidence>
<dbReference type="Proteomes" id="UP000219688">
    <property type="component" value="Unassembled WGS sequence"/>
</dbReference>
<evidence type="ECO:0000313" key="9">
    <source>
        <dbReference type="Proteomes" id="UP000219688"/>
    </source>
</evidence>
<keyword evidence="3 6" id="KW-0812">Transmembrane</keyword>
<reference evidence="9" key="1">
    <citation type="submission" date="2017-08" db="EMBL/GenBank/DDBJ databases">
        <authorList>
            <person name="Varghese N."/>
            <person name="Submissions S."/>
        </authorList>
    </citation>
    <scope>NUCLEOTIDE SEQUENCE [LARGE SCALE GENOMIC DNA]</scope>
    <source>
        <strain evidence="9">USBA17B2</strain>
    </source>
</reference>
<evidence type="ECO:0000256" key="3">
    <source>
        <dbReference type="ARBA" id="ARBA00022692"/>
    </source>
</evidence>
<evidence type="ECO:0000256" key="6">
    <source>
        <dbReference type="SAM" id="Phobius"/>
    </source>
</evidence>
<dbReference type="RefSeq" id="WP_097187961.1">
    <property type="nucleotide sequence ID" value="NZ_OBQK01000005.1"/>
</dbReference>
<feature type="transmembrane region" description="Helical" evidence="6">
    <location>
        <begin position="108"/>
        <end position="127"/>
    </location>
</feature>
<feature type="transmembrane region" description="Helical" evidence="6">
    <location>
        <begin position="133"/>
        <end position="154"/>
    </location>
</feature>
<accession>A0A285VMQ7</accession>
<sequence>MTGAQWWGAVLGLMLSLGVVLIHAGSPLSRRVDLADRIEPYLDRPPERTRLLRLTEPRPWHLSDVGRPLTRRAGAVLDRVLGGSDSVSTRMQRAGLPADVEGFRIQQVLWGIAAAVLAAGAGSLLWWTRGASLPALTVLVGCAFLGGVVLRDMLLTRAATRRERLIMAEFPSVAELLALSVTAGEGTVQALERVARLSRGELSGELQLCLAQARTGATLPEALQALSLRTGLSPIVRFVDGIVIAIQRGTPLGEVLRAQAADARESARQALIEEGGKREITMMVPVVFLVLPVTVLFAVFPGASMLRISL</sequence>
<evidence type="ECO:0000256" key="5">
    <source>
        <dbReference type="ARBA" id="ARBA00023136"/>
    </source>
</evidence>
<dbReference type="Pfam" id="PF00482">
    <property type="entry name" value="T2SSF"/>
    <property type="match status" value="1"/>
</dbReference>
<evidence type="ECO:0000256" key="1">
    <source>
        <dbReference type="ARBA" id="ARBA00004651"/>
    </source>
</evidence>
<gene>
    <name evidence="8" type="ORF">SAMN05421879_10540</name>
</gene>
<dbReference type="InterPro" id="IPR018076">
    <property type="entry name" value="T2SS_GspF_dom"/>
</dbReference>